<evidence type="ECO:0000313" key="2">
    <source>
        <dbReference type="EMBL" id="GAA4672001.1"/>
    </source>
</evidence>
<evidence type="ECO:0000256" key="1">
    <source>
        <dbReference type="SAM" id="MobiDB-lite"/>
    </source>
</evidence>
<dbReference type="EMBL" id="BAABIM010000001">
    <property type="protein sequence ID" value="GAA4672001.1"/>
    <property type="molecule type" value="Genomic_DNA"/>
</dbReference>
<comment type="caution">
    <text evidence="2">The sequence shown here is derived from an EMBL/GenBank/DDBJ whole genome shotgun (WGS) entry which is preliminary data.</text>
</comment>
<evidence type="ECO:0000313" key="3">
    <source>
        <dbReference type="Proteomes" id="UP001500621"/>
    </source>
</evidence>
<gene>
    <name evidence="2" type="ORF">GCM10023226_05850</name>
</gene>
<sequence length="161" mass="17338">MAIEPTDPLERARDLVRDHEPPPAAWEELSQSVMTKVREAVRPSYPIRAFTEATRTPAEGSGEDRTYVSSRVVLTALRRLLQGSPTHAPTDIKVDVDDERLLEVRIGLACAYGVDLPALAARVRGEVVALLEELLGPEAAGGPGVVTIEVVDVVPGDPNLV</sequence>
<name>A0ABP8VUK4_9ACTN</name>
<accession>A0ABP8VUK4</accession>
<dbReference type="Proteomes" id="UP001500621">
    <property type="component" value="Unassembled WGS sequence"/>
</dbReference>
<organism evidence="2 3">
    <name type="scientific">Nocardioides nanhaiensis</name>
    <dbReference type="NCBI Taxonomy" id="1476871"/>
    <lineage>
        <taxon>Bacteria</taxon>
        <taxon>Bacillati</taxon>
        <taxon>Actinomycetota</taxon>
        <taxon>Actinomycetes</taxon>
        <taxon>Propionibacteriales</taxon>
        <taxon>Nocardioidaceae</taxon>
        <taxon>Nocardioides</taxon>
    </lineage>
</organism>
<reference evidence="3" key="1">
    <citation type="journal article" date="2019" name="Int. J. Syst. Evol. Microbiol.">
        <title>The Global Catalogue of Microorganisms (GCM) 10K type strain sequencing project: providing services to taxonomists for standard genome sequencing and annotation.</title>
        <authorList>
            <consortium name="The Broad Institute Genomics Platform"/>
            <consortium name="The Broad Institute Genome Sequencing Center for Infectious Disease"/>
            <person name="Wu L."/>
            <person name="Ma J."/>
        </authorList>
    </citation>
    <scope>NUCLEOTIDE SEQUENCE [LARGE SCALE GENOMIC DNA]</scope>
    <source>
        <strain evidence="3">JCM 18127</strain>
    </source>
</reference>
<feature type="compositionally biased region" description="Basic and acidic residues" evidence="1">
    <location>
        <begin position="8"/>
        <end position="21"/>
    </location>
</feature>
<evidence type="ECO:0008006" key="4">
    <source>
        <dbReference type="Google" id="ProtNLM"/>
    </source>
</evidence>
<feature type="region of interest" description="Disordered" evidence="1">
    <location>
        <begin position="1"/>
        <end position="24"/>
    </location>
</feature>
<keyword evidence="3" id="KW-1185">Reference proteome</keyword>
<protein>
    <recommendedName>
        <fullName evidence="4">Asp23/Gls24 family envelope stress response protein</fullName>
    </recommendedName>
</protein>
<proteinExistence type="predicted"/>
<dbReference type="RefSeq" id="WP_345262548.1">
    <property type="nucleotide sequence ID" value="NZ_BAABIM010000001.1"/>
</dbReference>